<name>A0A0A3ZBH3_9GAMM</name>
<dbReference type="AlphaFoldDB" id="A0A0A3ZBH3"/>
<organism evidence="1 2">
    <name type="scientific">Erwinia typographi</name>
    <dbReference type="NCBI Taxonomy" id="371042"/>
    <lineage>
        <taxon>Bacteria</taxon>
        <taxon>Pseudomonadati</taxon>
        <taxon>Pseudomonadota</taxon>
        <taxon>Gammaproteobacteria</taxon>
        <taxon>Enterobacterales</taxon>
        <taxon>Erwiniaceae</taxon>
        <taxon>Erwinia</taxon>
    </lineage>
</organism>
<protein>
    <submittedName>
        <fullName evidence="1">Xylose isomerase domain-containing protein</fullName>
    </submittedName>
</protein>
<keyword evidence="2" id="KW-1185">Reference proteome</keyword>
<dbReference type="Proteomes" id="UP000030351">
    <property type="component" value="Unassembled WGS sequence"/>
</dbReference>
<dbReference type="SUPFAM" id="SSF51658">
    <property type="entry name" value="Xylose isomerase-like"/>
    <property type="match status" value="1"/>
</dbReference>
<evidence type="ECO:0000313" key="2">
    <source>
        <dbReference type="Proteomes" id="UP000030351"/>
    </source>
</evidence>
<proteinExistence type="predicted"/>
<keyword evidence="1" id="KW-0413">Isomerase</keyword>
<gene>
    <name evidence="1" type="ORF">NG99_05805</name>
</gene>
<reference evidence="1 2" key="1">
    <citation type="submission" date="2014-10" db="EMBL/GenBank/DDBJ databases">
        <title>Genome sequence of Erwinia typographi M043b.</title>
        <authorList>
            <person name="Chan K.-G."/>
            <person name="Tan W.-S."/>
        </authorList>
    </citation>
    <scope>NUCLEOTIDE SEQUENCE [LARGE SCALE GENOMIC DNA]</scope>
    <source>
        <strain evidence="1 2">M043b</strain>
    </source>
</reference>
<dbReference type="GO" id="GO:0016853">
    <property type="term" value="F:isomerase activity"/>
    <property type="evidence" value="ECO:0007669"/>
    <property type="project" value="UniProtKB-KW"/>
</dbReference>
<dbReference type="eggNOG" id="COG1082">
    <property type="taxonomic scope" value="Bacteria"/>
</dbReference>
<accession>A0A0A3ZBH3</accession>
<dbReference type="EMBL" id="JRUQ01000019">
    <property type="protein sequence ID" value="KGT95139.1"/>
    <property type="molecule type" value="Genomic_DNA"/>
</dbReference>
<evidence type="ECO:0000313" key="1">
    <source>
        <dbReference type="EMBL" id="KGT95139.1"/>
    </source>
</evidence>
<dbReference type="RefSeq" id="WP_034889296.1">
    <property type="nucleotide sequence ID" value="NZ_JRUQ01000019.1"/>
</dbReference>
<comment type="caution">
    <text evidence="1">The sequence shown here is derived from an EMBL/GenBank/DDBJ whole genome shotgun (WGS) entry which is preliminary data.</text>
</comment>
<dbReference type="InterPro" id="IPR036237">
    <property type="entry name" value="Xyl_isomerase-like_sf"/>
</dbReference>
<sequence length="249" mass="27340">MKREVIVVTAAYGREQIAAMGGQQAVVPIVAAAGADGIEIRRELFSDSELSTLPALGKTLADARLVVFYSVPEALFTEDGQLNPRLDAHFAEAKQLNAQLLKYSLGHYRRGFDYAVLREKLAGQTLHLVVENDQTDCGRLSALDSYFHDCGETRTCSGMTFDMGNWLWVGDDPLAAAASLSRFVSYIHVKAATKEANGWRAVALDEADALWRETLARLPSGVPRGIEFPLAGDDLLAVTRHYVDLLREE</sequence>
<dbReference type="OrthoDB" id="2237247at2"/>
<dbReference type="Gene3D" id="3.20.20.150">
    <property type="entry name" value="Divalent-metal-dependent TIM barrel enzymes"/>
    <property type="match status" value="1"/>
</dbReference>
<dbReference type="STRING" id="371042.NG99_05805"/>